<dbReference type="GO" id="GO:0003700">
    <property type="term" value="F:DNA-binding transcription factor activity"/>
    <property type="evidence" value="ECO:0007669"/>
    <property type="project" value="InterPro"/>
</dbReference>
<name>A0A844HH75_9RHOB</name>
<dbReference type="PANTHER" id="PTHR33164">
    <property type="entry name" value="TRANSCRIPTIONAL REGULATOR, MARR FAMILY"/>
    <property type="match status" value="1"/>
</dbReference>
<evidence type="ECO:0000313" key="3">
    <source>
        <dbReference type="Proteomes" id="UP000449846"/>
    </source>
</evidence>
<dbReference type="PROSITE" id="PS50995">
    <property type="entry name" value="HTH_MARR_2"/>
    <property type="match status" value="1"/>
</dbReference>
<dbReference type="InterPro" id="IPR000835">
    <property type="entry name" value="HTH_MarR-typ"/>
</dbReference>
<dbReference type="SMART" id="SM00347">
    <property type="entry name" value="HTH_MARR"/>
    <property type="match status" value="1"/>
</dbReference>
<evidence type="ECO:0000313" key="2">
    <source>
        <dbReference type="EMBL" id="MTH59383.1"/>
    </source>
</evidence>
<keyword evidence="3" id="KW-1185">Reference proteome</keyword>
<accession>A0A844HH75</accession>
<organism evidence="2 3">
    <name type="scientific">Paracoccus litorisediminis</name>
    <dbReference type="NCBI Taxonomy" id="2006130"/>
    <lineage>
        <taxon>Bacteria</taxon>
        <taxon>Pseudomonadati</taxon>
        <taxon>Pseudomonadota</taxon>
        <taxon>Alphaproteobacteria</taxon>
        <taxon>Rhodobacterales</taxon>
        <taxon>Paracoccaceae</taxon>
        <taxon>Paracoccus</taxon>
    </lineage>
</organism>
<reference evidence="2 3" key="1">
    <citation type="submission" date="2019-11" db="EMBL/GenBank/DDBJ databases">
        <authorList>
            <person name="Dong K."/>
        </authorList>
    </citation>
    <scope>NUCLEOTIDE SEQUENCE [LARGE SCALE GENOMIC DNA]</scope>
    <source>
        <strain evidence="2 3">NBRC 112902</strain>
    </source>
</reference>
<dbReference type="InterPro" id="IPR036390">
    <property type="entry name" value="WH_DNA-bd_sf"/>
</dbReference>
<dbReference type="Gene3D" id="1.10.10.10">
    <property type="entry name" value="Winged helix-like DNA-binding domain superfamily/Winged helix DNA-binding domain"/>
    <property type="match status" value="1"/>
</dbReference>
<evidence type="ECO:0000259" key="1">
    <source>
        <dbReference type="PROSITE" id="PS50995"/>
    </source>
</evidence>
<dbReference type="InterPro" id="IPR039422">
    <property type="entry name" value="MarR/SlyA-like"/>
</dbReference>
<proteinExistence type="predicted"/>
<sequence length="142" mass="15756">MTAFQLDEFLPYRLAVAAARVSRAFERRYRAEAGISVPEWRVLAHLSQQDEVSVREIEARADMEKSKVSRAAARLESQGLIRKQVNPGDRRLVMLSLTPEGRAVMARLAPLAQAFQSELQALLGADLQPFEAGLAVIARAKL</sequence>
<dbReference type="RefSeq" id="WP_155039329.1">
    <property type="nucleotide sequence ID" value="NZ_JBHGCD010000003.1"/>
</dbReference>
<protein>
    <submittedName>
        <fullName evidence="2">MarR family transcriptional regulator</fullName>
    </submittedName>
</protein>
<feature type="domain" description="HTH marR-type" evidence="1">
    <location>
        <begin position="11"/>
        <end position="142"/>
    </location>
</feature>
<dbReference type="AlphaFoldDB" id="A0A844HH75"/>
<dbReference type="Proteomes" id="UP000449846">
    <property type="component" value="Unassembled WGS sequence"/>
</dbReference>
<dbReference type="PRINTS" id="PR00598">
    <property type="entry name" value="HTHMARR"/>
</dbReference>
<dbReference type="InterPro" id="IPR036388">
    <property type="entry name" value="WH-like_DNA-bd_sf"/>
</dbReference>
<gene>
    <name evidence="2" type="ORF">GL300_09175</name>
</gene>
<dbReference type="EMBL" id="WMIG01000003">
    <property type="protein sequence ID" value="MTH59383.1"/>
    <property type="molecule type" value="Genomic_DNA"/>
</dbReference>
<comment type="caution">
    <text evidence="2">The sequence shown here is derived from an EMBL/GenBank/DDBJ whole genome shotgun (WGS) entry which is preliminary data.</text>
</comment>
<dbReference type="PANTHER" id="PTHR33164:SF43">
    <property type="entry name" value="HTH-TYPE TRANSCRIPTIONAL REPRESSOR YETL"/>
    <property type="match status" value="1"/>
</dbReference>
<dbReference type="SUPFAM" id="SSF46785">
    <property type="entry name" value="Winged helix' DNA-binding domain"/>
    <property type="match status" value="1"/>
</dbReference>
<dbReference type="Pfam" id="PF12802">
    <property type="entry name" value="MarR_2"/>
    <property type="match status" value="1"/>
</dbReference>
<dbReference type="GO" id="GO:0006950">
    <property type="term" value="P:response to stress"/>
    <property type="evidence" value="ECO:0007669"/>
    <property type="project" value="TreeGrafter"/>
</dbReference>
<dbReference type="OrthoDB" id="8906692at2"/>